<name>A0A7J6G1P5_CANSA</name>
<sequence>MIIANINSGDPSFRVEEDSQMGSMHEIKSLCYVILQLINYSTKSPILL</sequence>
<dbReference type="AlphaFoldDB" id="A0A7J6G1P5"/>
<reference evidence="1 2" key="1">
    <citation type="journal article" date="2020" name="bioRxiv">
        <title>Sequence and annotation of 42 cannabis genomes reveals extensive copy number variation in cannabinoid synthesis and pathogen resistance genes.</title>
        <authorList>
            <person name="Mckernan K.J."/>
            <person name="Helbert Y."/>
            <person name="Kane L.T."/>
            <person name="Ebling H."/>
            <person name="Zhang L."/>
            <person name="Liu B."/>
            <person name="Eaton Z."/>
            <person name="Mclaughlin S."/>
            <person name="Kingan S."/>
            <person name="Baybayan P."/>
            <person name="Concepcion G."/>
            <person name="Jordan M."/>
            <person name="Riva A."/>
            <person name="Barbazuk W."/>
            <person name="Harkins T."/>
        </authorList>
    </citation>
    <scope>NUCLEOTIDE SEQUENCE [LARGE SCALE GENOMIC DNA]</scope>
    <source>
        <strain evidence="2">cv. Jamaican Lion 4</strain>
        <tissue evidence="1">Leaf</tissue>
    </source>
</reference>
<proteinExistence type="predicted"/>
<gene>
    <name evidence="1" type="ORF">F8388_025638</name>
</gene>
<comment type="caution">
    <text evidence="1">The sequence shown here is derived from an EMBL/GenBank/DDBJ whole genome shotgun (WGS) entry which is preliminary data.</text>
</comment>
<organism evidence="1 2">
    <name type="scientific">Cannabis sativa</name>
    <name type="common">Hemp</name>
    <name type="synonym">Marijuana</name>
    <dbReference type="NCBI Taxonomy" id="3483"/>
    <lineage>
        <taxon>Eukaryota</taxon>
        <taxon>Viridiplantae</taxon>
        <taxon>Streptophyta</taxon>
        <taxon>Embryophyta</taxon>
        <taxon>Tracheophyta</taxon>
        <taxon>Spermatophyta</taxon>
        <taxon>Magnoliopsida</taxon>
        <taxon>eudicotyledons</taxon>
        <taxon>Gunneridae</taxon>
        <taxon>Pentapetalae</taxon>
        <taxon>rosids</taxon>
        <taxon>fabids</taxon>
        <taxon>Rosales</taxon>
        <taxon>Cannabaceae</taxon>
        <taxon>Cannabis</taxon>
    </lineage>
</organism>
<dbReference type="Proteomes" id="UP000525078">
    <property type="component" value="Unassembled WGS sequence"/>
</dbReference>
<evidence type="ECO:0000313" key="2">
    <source>
        <dbReference type="Proteomes" id="UP000525078"/>
    </source>
</evidence>
<evidence type="ECO:0000313" key="1">
    <source>
        <dbReference type="EMBL" id="KAF4376767.1"/>
    </source>
</evidence>
<protein>
    <submittedName>
        <fullName evidence="1">Uncharacterized protein</fullName>
    </submittedName>
</protein>
<accession>A0A7J6G1P5</accession>
<dbReference type="EMBL" id="JAATIP010000084">
    <property type="protein sequence ID" value="KAF4376767.1"/>
    <property type="molecule type" value="Genomic_DNA"/>
</dbReference>